<dbReference type="AlphaFoldDB" id="A0A6J7CU39"/>
<dbReference type="CDD" id="cd00090">
    <property type="entry name" value="HTH_ARSR"/>
    <property type="match status" value="1"/>
</dbReference>
<keyword evidence="1" id="KW-0805">Transcription regulation</keyword>
<keyword evidence="3" id="KW-0804">Transcription</keyword>
<dbReference type="PANTHER" id="PTHR33204">
    <property type="entry name" value="TRANSCRIPTIONAL REGULATOR, MARR FAMILY"/>
    <property type="match status" value="1"/>
</dbReference>
<dbReference type="SUPFAM" id="SSF46785">
    <property type="entry name" value="Winged helix' DNA-binding domain"/>
    <property type="match status" value="1"/>
</dbReference>
<dbReference type="GO" id="GO:0003677">
    <property type="term" value="F:DNA binding"/>
    <property type="evidence" value="ECO:0007669"/>
    <property type="project" value="UniProtKB-KW"/>
</dbReference>
<evidence type="ECO:0000256" key="2">
    <source>
        <dbReference type="ARBA" id="ARBA00023125"/>
    </source>
</evidence>
<dbReference type="InterPro" id="IPR036390">
    <property type="entry name" value="WH_DNA-bd_sf"/>
</dbReference>
<dbReference type="InterPro" id="IPR036388">
    <property type="entry name" value="WH-like_DNA-bd_sf"/>
</dbReference>
<dbReference type="Gene3D" id="1.10.10.10">
    <property type="entry name" value="Winged helix-like DNA-binding domain superfamily/Winged helix DNA-binding domain"/>
    <property type="match status" value="1"/>
</dbReference>
<sequence length="124" mass="13778">MQTAAQTATPLDHTATESEAVVCCTVYQEAVELVGRRWTGAIISVLLERPMRFCEISTAVPDLSDRLLAARIKELEERGLIVRTPCPSRQSSQLYSLTDMARELTPALDAIGAWARRWLSHPPN</sequence>
<dbReference type="PANTHER" id="PTHR33204:SF37">
    <property type="entry name" value="HTH-TYPE TRANSCRIPTIONAL REGULATOR YODB"/>
    <property type="match status" value="1"/>
</dbReference>
<dbReference type="Pfam" id="PF01638">
    <property type="entry name" value="HxlR"/>
    <property type="match status" value="1"/>
</dbReference>
<evidence type="ECO:0000256" key="3">
    <source>
        <dbReference type="ARBA" id="ARBA00023163"/>
    </source>
</evidence>
<organism evidence="5">
    <name type="scientific">freshwater metagenome</name>
    <dbReference type="NCBI Taxonomy" id="449393"/>
    <lineage>
        <taxon>unclassified sequences</taxon>
        <taxon>metagenomes</taxon>
        <taxon>ecological metagenomes</taxon>
    </lineage>
</organism>
<dbReference type="EMBL" id="CAFBLU010000002">
    <property type="protein sequence ID" value="CAB4860405.1"/>
    <property type="molecule type" value="Genomic_DNA"/>
</dbReference>
<evidence type="ECO:0000259" key="4">
    <source>
        <dbReference type="PROSITE" id="PS51118"/>
    </source>
</evidence>
<dbReference type="InterPro" id="IPR011991">
    <property type="entry name" value="ArsR-like_HTH"/>
</dbReference>
<dbReference type="InterPro" id="IPR002577">
    <property type="entry name" value="HTH_HxlR"/>
</dbReference>
<feature type="domain" description="HTH hxlR-type" evidence="4">
    <location>
        <begin position="24"/>
        <end position="123"/>
    </location>
</feature>
<accession>A0A6J7CU39</accession>
<keyword evidence="2" id="KW-0238">DNA-binding</keyword>
<gene>
    <name evidence="5" type="ORF">UFOPK3444_00136</name>
</gene>
<reference evidence="5" key="1">
    <citation type="submission" date="2020-05" db="EMBL/GenBank/DDBJ databases">
        <authorList>
            <person name="Chiriac C."/>
            <person name="Salcher M."/>
            <person name="Ghai R."/>
            <person name="Kavagutti S V."/>
        </authorList>
    </citation>
    <scope>NUCLEOTIDE SEQUENCE</scope>
</reference>
<evidence type="ECO:0000256" key="1">
    <source>
        <dbReference type="ARBA" id="ARBA00023015"/>
    </source>
</evidence>
<dbReference type="PROSITE" id="PS51118">
    <property type="entry name" value="HTH_HXLR"/>
    <property type="match status" value="1"/>
</dbReference>
<proteinExistence type="predicted"/>
<evidence type="ECO:0000313" key="5">
    <source>
        <dbReference type="EMBL" id="CAB4860405.1"/>
    </source>
</evidence>
<name>A0A6J7CU39_9ZZZZ</name>
<protein>
    <submittedName>
        <fullName evidence="5">Unannotated protein</fullName>
    </submittedName>
</protein>